<dbReference type="Gene3D" id="3.90.550.10">
    <property type="entry name" value="Spore Coat Polysaccharide Biosynthesis Protein SpsA, Chain A"/>
    <property type="match status" value="1"/>
</dbReference>
<dbReference type="EMBL" id="LTAO01000012">
    <property type="protein sequence ID" value="KYG32077.1"/>
    <property type="molecule type" value="Genomic_DNA"/>
</dbReference>
<proteinExistence type="inferred from homology"/>
<dbReference type="Pfam" id="PF25087">
    <property type="entry name" value="GMPPB_C"/>
    <property type="match status" value="1"/>
</dbReference>
<dbReference type="Pfam" id="PF00483">
    <property type="entry name" value="NTP_transferase"/>
    <property type="match status" value="1"/>
</dbReference>
<dbReference type="GO" id="GO:0005975">
    <property type="term" value="P:carbohydrate metabolic process"/>
    <property type="evidence" value="ECO:0007669"/>
    <property type="project" value="InterPro"/>
</dbReference>
<dbReference type="InterPro" id="IPR016055">
    <property type="entry name" value="A-D-PHexomutase_a/b/a-I/II/III"/>
</dbReference>
<feature type="domain" description="Alpha-D-phosphohexomutase alpha/beta/alpha" evidence="4">
    <location>
        <begin position="384"/>
        <end position="511"/>
    </location>
</feature>
<dbReference type="CDD" id="cd04181">
    <property type="entry name" value="NTP_transferase"/>
    <property type="match status" value="1"/>
</dbReference>
<dbReference type="InterPro" id="IPR050486">
    <property type="entry name" value="Mannose-1P_guanyltransferase"/>
</dbReference>
<evidence type="ECO:0000313" key="6">
    <source>
        <dbReference type="EMBL" id="KYG32077.1"/>
    </source>
</evidence>
<dbReference type="OrthoDB" id="9801899at2"/>
<dbReference type="InterPro" id="IPR005835">
    <property type="entry name" value="NTP_transferase_dom"/>
</dbReference>
<dbReference type="Gene3D" id="3.30.310.50">
    <property type="entry name" value="Alpha-D-phosphohexomutase, C-terminal domain"/>
    <property type="match status" value="1"/>
</dbReference>
<dbReference type="SUPFAM" id="SSF55957">
    <property type="entry name" value="Phosphoglucomutase, C-terminal domain"/>
    <property type="match status" value="1"/>
</dbReference>
<dbReference type="InterPro" id="IPR056729">
    <property type="entry name" value="GMPPB_C"/>
</dbReference>
<dbReference type="InterPro" id="IPR036900">
    <property type="entry name" value="A-D-PHexomutase_C_sf"/>
</dbReference>
<accession>A0A161PFY7</accession>
<comment type="similarity">
    <text evidence="2">Belongs to the phosphohexose mutase family.</text>
</comment>
<dbReference type="GO" id="GO:0016868">
    <property type="term" value="F:intramolecular phosphotransferase activity"/>
    <property type="evidence" value="ECO:0007669"/>
    <property type="project" value="InterPro"/>
</dbReference>
<comment type="similarity">
    <text evidence="1">Belongs to the transferase hexapeptide repeat family.</text>
</comment>
<evidence type="ECO:0000259" key="3">
    <source>
        <dbReference type="Pfam" id="PF00483"/>
    </source>
</evidence>
<name>A0A161PFY7_9BACI</name>
<dbReference type="SUPFAM" id="SSF51161">
    <property type="entry name" value="Trimeric LpxA-like enzymes"/>
    <property type="match status" value="1"/>
</dbReference>
<dbReference type="SUPFAM" id="SSF53448">
    <property type="entry name" value="Nucleotide-diphospho-sugar transferases"/>
    <property type="match status" value="1"/>
</dbReference>
<dbReference type="Gene3D" id="2.160.10.10">
    <property type="entry name" value="Hexapeptide repeat proteins"/>
    <property type="match status" value="1"/>
</dbReference>
<dbReference type="InterPro" id="IPR011004">
    <property type="entry name" value="Trimer_LpxA-like_sf"/>
</dbReference>
<sequence length="799" mass="90425">MKGVIMAGGKGTRLRPLTCNRPKPMVPLLEKPVMQYSIEWLKRYGITEIAVTIQYLPDEIKDYFGDGSDFGVKLTYFEETTPLGTAGSVKQAESFLDERFVVVSGDALTDFSLSDSLEFHHQKNSLVTILMKQVEDPTEFGVIMTNKEHEIIRFLEKPNWSEVFSDTVNTGIYIMEPEVFHYIKGNQMVDFSKDVFPEILKSNKRFMGYHAKGYWSDIGNIEQYRQAQFDMLNGKVKVELQGKLKGASTWVDRESNIEDGVELIEPVYIGKKVKIKKGAKIGPFAVIGSHTIVDHLSSIKHSIVWDHTYIGKQNEIRGVTICEQTQTHANAQMYEGAIIGSHVHIDERVTIRPDVKLWPYKKILAGLTVSQSLVWNERKVVNSLFKGHRLEGTANVEMTPDFVSKVGLAFGGLVKKDKNIYLAADGHAFSNLLKLSISQSIQATGKDIRDIGKTALPIFRAVVEHEKGAGGLFIKVDEENPRNITLEFYGEKGLPLHSKEIREMEKAIASDSYHLASYEDVGGYAREIAAEQQYINRLTSAIEVSPIRNRSWKIAIIEKGNVEAIQLLFHTLNAHIVTAPSTFSEEEFSQFVVSHHADIGFIFDQNLEFVKLFAHDGSKVKEEEQMALFVYLELLKGERDTVAIPIYQGETLEKFAASFEKQVVRTKLTRRLIMEAEGTVQVCSFDAIYAVSQLLNTLTIHSRSLTDVVIALPIETIYREEVTCHIEKKGMVMRKLMELFKGKQLEMSEGLKVSHQEGGWTFIVPSQDEPIFTIYSKAPELIMAKRFTQKYVEEIKQIK</sequence>
<organism evidence="6 7">
    <name type="scientific">Alkalihalobacillus trypoxylicola</name>
    <dbReference type="NCBI Taxonomy" id="519424"/>
    <lineage>
        <taxon>Bacteria</taxon>
        <taxon>Bacillati</taxon>
        <taxon>Bacillota</taxon>
        <taxon>Bacilli</taxon>
        <taxon>Bacillales</taxon>
        <taxon>Bacillaceae</taxon>
        <taxon>Alkalihalobacillus</taxon>
    </lineage>
</organism>
<dbReference type="InterPro" id="IPR005844">
    <property type="entry name" value="A-D-PHexomutase_a/b/a-I"/>
</dbReference>
<evidence type="ECO:0000313" key="7">
    <source>
        <dbReference type="Proteomes" id="UP000075806"/>
    </source>
</evidence>
<dbReference type="InterPro" id="IPR029044">
    <property type="entry name" value="Nucleotide-diphossugar_trans"/>
</dbReference>
<dbReference type="Proteomes" id="UP000075806">
    <property type="component" value="Unassembled WGS sequence"/>
</dbReference>
<dbReference type="AlphaFoldDB" id="A0A161PFY7"/>
<evidence type="ECO:0000256" key="2">
    <source>
        <dbReference type="ARBA" id="ARBA00010231"/>
    </source>
</evidence>
<dbReference type="PANTHER" id="PTHR22572">
    <property type="entry name" value="SUGAR-1-PHOSPHATE GUANYL TRANSFERASE"/>
    <property type="match status" value="1"/>
</dbReference>
<gene>
    <name evidence="6" type="ORF">AZF04_04715</name>
</gene>
<dbReference type="Pfam" id="PF02878">
    <property type="entry name" value="PGM_PMM_I"/>
    <property type="match status" value="1"/>
</dbReference>
<evidence type="ECO:0000259" key="5">
    <source>
        <dbReference type="Pfam" id="PF25087"/>
    </source>
</evidence>
<reference evidence="6" key="1">
    <citation type="submission" date="2016-02" db="EMBL/GenBank/DDBJ databases">
        <title>Genome sequence of Bacillus trypoxylicola KCTC 13244(T).</title>
        <authorList>
            <person name="Jeong H."/>
            <person name="Park S.-H."/>
            <person name="Choi S.-K."/>
        </authorList>
    </citation>
    <scope>NUCLEOTIDE SEQUENCE [LARGE SCALE GENOMIC DNA]</scope>
    <source>
        <strain evidence="6">KCTC 13244</strain>
    </source>
</reference>
<dbReference type="SUPFAM" id="SSF53738">
    <property type="entry name" value="Phosphoglucomutase, first 3 domains"/>
    <property type="match status" value="1"/>
</dbReference>
<evidence type="ECO:0000259" key="4">
    <source>
        <dbReference type="Pfam" id="PF02878"/>
    </source>
</evidence>
<evidence type="ECO:0000256" key="1">
    <source>
        <dbReference type="ARBA" id="ARBA00007274"/>
    </source>
</evidence>
<dbReference type="STRING" id="519424.AZF04_04715"/>
<dbReference type="Gene3D" id="3.40.120.10">
    <property type="entry name" value="Alpha-D-Glucose-1,6-Bisphosphate, subunit A, domain 3"/>
    <property type="match status" value="3"/>
</dbReference>
<protein>
    <submittedName>
        <fullName evidence="6">Nucleoside-diphosphate-sugar pyrophosphorylase</fullName>
    </submittedName>
</protein>
<feature type="domain" description="Nucleotidyl transferase" evidence="3">
    <location>
        <begin position="2"/>
        <end position="231"/>
    </location>
</feature>
<dbReference type="RefSeq" id="WP_061948403.1">
    <property type="nucleotide sequence ID" value="NZ_LTAO01000012.1"/>
</dbReference>
<comment type="caution">
    <text evidence="6">The sequence shown here is derived from an EMBL/GenBank/DDBJ whole genome shotgun (WGS) entry which is preliminary data.</text>
</comment>
<keyword evidence="7" id="KW-1185">Reference proteome</keyword>
<feature type="domain" description="Mannose-1-phosphate guanyltransferase C-terminal" evidence="5">
    <location>
        <begin position="264"/>
        <end position="364"/>
    </location>
</feature>